<dbReference type="GO" id="GO:0005886">
    <property type="term" value="C:plasma membrane"/>
    <property type="evidence" value="ECO:0007669"/>
    <property type="project" value="TreeGrafter"/>
</dbReference>
<feature type="domain" description="Alanine dehydrogenase/pyridine nucleotide transhydrogenase N-terminal" evidence="8">
    <location>
        <begin position="20"/>
        <end position="155"/>
    </location>
</feature>
<dbReference type="Pfam" id="PF01262">
    <property type="entry name" value="AlaDh_PNT_C"/>
    <property type="match status" value="1"/>
</dbReference>
<gene>
    <name evidence="9" type="ORF">METZ01_LOCUS102962</name>
</gene>
<proteinExistence type="predicted"/>
<sequence>MVISALFLQELQHFSTMMIAITKELNQGETRVAATPATVKEYIKAGLTVKLESGAGDDALFPDADYKDAGAEIVSDARSLLSNADIILKVASPTLAEIELMKKEAIMVSFFQTTIEMEKVKALAERSITGFSMHLIPRTTLAQKMDALSSQANIAGYKAVLMGAAHIGVYMPLLMTAAGTIRPARVLVLGAGVAGLQAIATAKRLGAQVETFDVRPEVKEQVESLGSKFIEVGSGGDEGVGEGGYAKETSEEYKRKQQTLIREHIALADMVVTTALIPGKPAPILIGKDVVMNMKPGSVIMDLAAENGGNCELTIKDQIIEHEQVRIDGTSNIPATMPVHASELYAKNIAALITYMIKDGKLNIDQDDEIIAGSMFTRGGKITHEPTKNAIEDT</sequence>
<evidence type="ECO:0000259" key="8">
    <source>
        <dbReference type="SMART" id="SM01003"/>
    </source>
</evidence>
<dbReference type="GO" id="GO:0006740">
    <property type="term" value="P:NADPH regeneration"/>
    <property type="evidence" value="ECO:0007669"/>
    <property type="project" value="TreeGrafter"/>
</dbReference>
<dbReference type="InterPro" id="IPR007698">
    <property type="entry name" value="AlaDH/PNT_NAD(H)-bd"/>
</dbReference>
<dbReference type="Pfam" id="PF05222">
    <property type="entry name" value="AlaDh_PNT_N"/>
    <property type="match status" value="1"/>
</dbReference>
<evidence type="ECO:0000313" key="9">
    <source>
        <dbReference type="EMBL" id="SVA50108.1"/>
    </source>
</evidence>
<dbReference type="SUPFAM" id="SSF51735">
    <property type="entry name" value="NAD(P)-binding Rossmann-fold domains"/>
    <property type="match status" value="1"/>
</dbReference>
<dbReference type="SMART" id="SM01002">
    <property type="entry name" value="AlaDh_PNT_C"/>
    <property type="match status" value="1"/>
</dbReference>
<keyword evidence="5" id="KW-0520">NAD</keyword>
<keyword evidence="3" id="KW-0521">NADP</keyword>
<feature type="domain" description="Alanine dehydrogenase/pyridine nucleotide transhydrogenase NAD(H)-binding" evidence="7">
    <location>
        <begin position="164"/>
        <end position="329"/>
    </location>
</feature>
<keyword evidence="4" id="KW-1278">Translocase</keyword>
<keyword evidence="2" id="KW-0547">Nucleotide-binding</keyword>
<name>A0A381WDJ1_9ZZZZ</name>
<dbReference type="InterPro" id="IPR036291">
    <property type="entry name" value="NAD(P)-bd_dom_sf"/>
</dbReference>
<dbReference type="PANTHER" id="PTHR10160">
    <property type="entry name" value="NAD(P) TRANSHYDROGENASE"/>
    <property type="match status" value="1"/>
</dbReference>
<organism evidence="9">
    <name type="scientific">marine metagenome</name>
    <dbReference type="NCBI Taxonomy" id="408172"/>
    <lineage>
        <taxon>unclassified sequences</taxon>
        <taxon>metagenomes</taxon>
        <taxon>ecological metagenomes</taxon>
    </lineage>
</organism>
<reference evidence="9" key="1">
    <citation type="submission" date="2018-05" db="EMBL/GenBank/DDBJ databases">
        <authorList>
            <person name="Lanie J.A."/>
            <person name="Ng W.-L."/>
            <person name="Kazmierczak K.M."/>
            <person name="Andrzejewski T.M."/>
            <person name="Davidsen T.M."/>
            <person name="Wayne K.J."/>
            <person name="Tettelin H."/>
            <person name="Glass J.I."/>
            <person name="Rusch D."/>
            <person name="Podicherti R."/>
            <person name="Tsui H.-C.T."/>
            <person name="Winkler M.E."/>
        </authorList>
    </citation>
    <scope>NUCLEOTIDE SEQUENCE</scope>
</reference>
<dbReference type="FunFam" id="3.40.50.720:FF:000188">
    <property type="entry name" value="NAD(P) transhydrogenase alpha subunit 1"/>
    <property type="match status" value="1"/>
</dbReference>
<comment type="catalytic activity">
    <reaction evidence="6">
        <text>NAD(+) + NADPH + H(+)(in) = NADH + NADP(+) + H(+)(out)</text>
        <dbReference type="Rhea" id="RHEA:47992"/>
        <dbReference type="ChEBI" id="CHEBI:15378"/>
        <dbReference type="ChEBI" id="CHEBI:57540"/>
        <dbReference type="ChEBI" id="CHEBI:57783"/>
        <dbReference type="ChEBI" id="CHEBI:57945"/>
        <dbReference type="ChEBI" id="CHEBI:58349"/>
        <dbReference type="EC" id="7.1.1.1"/>
    </reaction>
</comment>
<dbReference type="CDD" id="cd05304">
    <property type="entry name" value="Rubrum_tdh"/>
    <property type="match status" value="1"/>
</dbReference>
<dbReference type="GO" id="GO:0050661">
    <property type="term" value="F:NADP binding"/>
    <property type="evidence" value="ECO:0007669"/>
    <property type="project" value="TreeGrafter"/>
</dbReference>
<dbReference type="GO" id="GO:0008750">
    <property type="term" value="F:proton-translocating NAD(P)+ transhydrogenase activity"/>
    <property type="evidence" value="ECO:0007669"/>
    <property type="project" value="UniProtKB-EC"/>
</dbReference>
<dbReference type="AlphaFoldDB" id="A0A381WDJ1"/>
<dbReference type="InterPro" id="IPR007886">
    <property type="entry name" value="AlaDH/PNT_N"/>
</dbReference>
<dbReference type="Gene3D" id="3.40.50.720">
    <property type="entry name" value="NAD(P)-binding Rossmann-like Domain"/>
    <property type="match status" value="2"/>
</dbReference>
<evidence type="ECO:0000259" key="7">
    <source>
        <dbReference type="SMART" id="SM01002"/>
    </source>
</evidence>
<evidence type="ECO:0000256" key="5">
    <source>
        <dbReference type="ARBA" id="ARBA00023027"/>
    </source>
</evidence>
<evidence type="ECO:0000256" key="4">
    <source>
        <dbReference type="ARBA" id="ARBA00022967"/>
    </source>
</evidence>
<dbReference type="NCBIfam" id="NF006942">
    <property type="entry name" value="PRK09424.1"/>
    <property type="match status" value="1"/>
</dbReference>
<accession>A0A381WDJ1</accession>
<dbReference type="SMART" id="SM01003">
    <property type="entry name" value="AlaDh_PNT_N"/>
    <property type="match status" value="1"/>
</dbReference>
<dbReference type="GO" id="GO:0016491">
    <property type="term" value="F:oxidoreductase activity"/>
    <property type="evidence" value="ECO:0007669"/>
    <property type="project" value="InterPro"/>
</dbReference>
<protein>
    <recommendedName>
        <fullName evidence="1">proton-translocating NAD(P)(+) transhydrogenase</fullName>
        <ecNumber evidence="1">7.1.1.1</ecNumber>
    </recommendedName>
</protein>
<evidence type="ECO:0000256" key="6">
    <source>
        <dbReference type="ARBA" id="ARBA00048202"/>
    </source>
</evidence>
<evidence type="ECO:0000256" key="2">
    <source>
        <dbReference type="ARBA" id="ARBA00022741"/>
    </source>
</evidence>
<dbReference type="SUPFAM" id="SSF52283">
    <property type="entry name" value="Formate/glycerate dehydrogenase catalytic domain-like"/>
    <property type="match status" value="1"/>
</dbReference>
<evidence type="ECO:0000256" key="3">
    <source>
        <dbReference type="ARBA" id="ARBA00022857"/>
    </source>
</evidence>
<dbReference type="EMBL" id="UINC01011342">
    <property type="protein sequence ID" value="SVA50108.1"/>
    <property type="molecule type" value="Genomic_DNA"/>
</dbReference>
<dbReference type="InterPro" id="IPR008143">
    <property type="entry name" value="Ala_DH/PNT_CS2"/>
</dbReference>
<dbReference type="EC" id="7.1.1.1" evidence="1"/>
<evidence type="ECO:0000256" key="1">
    <source>
        <dbReference type="ARBA" id="ARBA00012943"/>
    </source>
</evidence>
<dbReference type="PROSITE" id="PS00837">
    <property type="entry name" value="ALADH_PNT_2"/>
    <property type="match status" value="1"/>
</dbReference>
<dbReference type="PANTHER" id="PTHR10160:SF19">
    <property type="entry name" value="PROTON-TRANSLOCATING NAD(P)(+) TRANSHYDROGENASE"/>
    <property type="match status" value="1"/>
</dbReference>